<keyword evidence="2" id="KW-1185">Reference proteome</keyword>
<proteinExistence type="predicted"/>
<dbReference type="AlphaFoldDB" id="A0A239JZJ0"/>
<reference evidence="1 2" key="1">
    <citation type="submission" date="2017-06" db="EMBL/GenBank/DDBJ databases">
        <authorList>
            <person name="Kim H.J."/>
            <person name="Triplett B.A."/>
        </authorList>
    </citation>
    <scope>NUCLEOTIDE SEQUENCE [LARGE SCALE GENOMIC DNA]</scope>
    <source>
        <strain evidence="1 2">U15</strain>
    </source>
</reference>
<dbReference type="Proteomes" id="UP000198284">
    <property type="component" value="Unassembled WGS sequence"/>
</dbReference>
<evidence type="ECO:0000313" key="1">
    <source>
        <dbReference type="EMBL" id="SNT11165.1"/>
    </source>
</evidence>
<accession>A0A239JZJ0</accession>
<name>A0A239JZJ0_9BURK</name>
<protein>
    <submittedName>
        <fullName evidence="1">Uncharacterized protein</fullName>
    </submittedName>
</protein>
<gene>
    <name evidence="1" type="ORF">SAMN06265795_11456</name>
</gene>
<organism evidence="1 2">
    <name type="scientific">Noviherbaspirillum humi</name>
    <dbReference type="NCBI Taxonomy" id="1688639"/>
    <lineage>
        <taxon>Bacteria</taxon>
        <taxon>Pseudomonadati</taxon>
        <taxon>Pseudomonadota</taxon>
        <taxon>Betaproteobacteria</taxon>
        <taxon>Burkholderiales</taxon>
        <taxon>Oxalobacteraceae</taxon>
        <taxon>Noviherbaspirillum</taxon>
    </lineage>
</organism>
<sequence length="33" mass="3713">MENLVILLLLIIAAALVAGFAIARVLRWMRMDD</sequence>
<evidence type="ECO:0000313" key="2">
    <source>
        <dbReference type="Proteomes" id="UP000198284"/>
    </source>
</evidence>
<dbReference type="EMBL" id="FZOT01000014">
    <property type="protein sequence ID" value="SNT11165.1"/>
    <property type="molecule type" value="Genomic_DNA"/>
</dbReference>